<dbReference type="Gene3D" id="2.60.40.10">
    <property type="entry name" value="Immunoglobulins"/>
    <property type="match status" value="7"/>
</dbReference>
<evidence type="ECO:0000256" key="3">
    <source>
        <dbReference type="ARBA" id="ARBA00022490"/>
    </source>
</evidence>
<feature type="domain" description="HYDIN/VesB/CFA65-like Ig-like" evidence="9">
    <location>
        <begin position="1435"/>
        <end position="1517"/>
    </location>
</feature>
<feature type="region of interest" description="Disordered" evidence="6">
    <location>
        <begin position="43"/>
        <end position="74"/>
    </location>
</feature>
<name>A0ABM7XCN2_9BACT</name>
<evidence type="ECO:0000256" key="1">
    <source>
        <dbReference type="ARBA" id="ARBA00004138"/>
    </source>
</evidence>
<proteinExistence type="predicted"/>
<dbReference type="InterPro" id="IPR045087">
    <property type="entry name" value="Cu-oxidase_fam"/>
</dbReference>
<dbReference type="CDD" id="cd13844">
    <property type="entry name" value="CuRO_1_BOD_CotA_like"/>
    <property type="match status" value="1"/>
</dbReference>
<dbReference type="EMBL" id="AP025592">
    <property type="protein sequence ID" value="BDG09626.1"/>
    <property type="molecule type" value="Genomic_DNA"/>
</dbReference>
<dbReference type="Pfam" id="PF15780">
    <property type="entry name" value="ASH"/>
    <property type="match status" value="2"/>
</dbReference>
<comment type="subcellular location">
    <subcellularLocation>
        <location evidence="1">Cell projection</location>
        <location evidence="1">Cilium</location>
    </subcellularLocation>
    <subcellularLocation>
        <location evidence="2">Cytoplasm</location>
    </subcellularLocation>
</comment>
<feature type="domain" description="HYDIN/VesB/CFA65-like Ig-like" evidence="9">
    <location>
        <begin position="1639"/>
        <end position="1722"/>
    </location>
</feature>
<evidence type="ECO:0000313" key="11">
    <source>
        <dbReference type="Proteomes" id="UP001162734"/>
    </source>
</evidence>
<protein>
    <recommendedName>
        <fullName evidence="12">Multicopper oxidase type 2</fullName>
    </recommendedName>
</protein>
<feature type="domain" description="Abnormal spindle-like microcephaly-associated protein ASH" evidence="8">
    <location>
        <begin position="1524"/>
        <end position="1617"/>
    </location>
</feature>
<evidence type="ECO:0000256" key="5">
    <source>
        <dbReference type="ARBA" id="ARBA00023273"/>
    </source>
</evidence>
<accession>A0ABM7XCN2</accession>
<evidence type="ECO:0000256" key="4">
    <source>
        <dbReference type="ARBA" id="ARBA00023069"/>
    </source>
</evidence>
<keyword evidence="11" id="KW-1185">Reference proteome</keyword>
<evidence type="ECO:0000259" key="8">
    <source>
        <dbReference type="Pfam" id="PF15780"/>
    </source>
</evidence>
<evidence type="ECO:0000256" key="2">
    <source>
        <dbReference type="ARBA" id="ARBA00004496"/>
    </source>
</evidence>
<evidence type="ECO:0000259" key="9">
    <source>
        <dbReference type="Pfam" id="PF22544"/>
    </source>
</evidence>
<dbReference type="Proteomes" id="UP001162734">
    <property type="component" value="Chromosome"/>
</dbReference>
<dbReference type="Gene3D" id="2.60.40.420">
    <property type="entry name" value="Cupredoxins - blue copper proteins"/>
    <property type="match status" value="3"/>
</dbReference>
<organism evidence="10 11">
    <name type="scientific">Anaeromyxobacter paludicola</name>
    <dbReference type="NCBI Taxonomy" id="2918171"/>
    <lineage>
        <taxon>Bacteria</taxon>
        <taxon>Pseudomonadati</taxon>
        <taxon>Myxococcota</taxon>
        <taxon>Myxococcia</taxon>
        <taxon>Myxococcales</taxon>
        <taxon>Cystobacterineae</taxon>
        <taxon>Anaeromyxobacteraceae</taxon>
        <taxon>Anaeromyxobacter</taxon>
    </lineage>
</organism>
<feature type="compositionally biased region" description="Low complexity" evidence="6">
    <location>
        <begin position="47"/>
        <end position="74"/>
    </location>
</feature>
<dbReference type="PANTHER" id="PTHR48267">
    <property type="entry name" value="CUPREDOXIN SUPERFAMILY PROTEIN"/>
    <property type="match status" value="1"/>
</dbReference>
<dbReference type="RefSeq" id="WP_248341901.1">
    <property type="nucleotide sequence ID" value="NZ_AP025592.1"/>
</dbReference>
<evidence type="ECO:0000313" key="10">
    <source>
        <dbReference type="EMBL" id="BDG09626.1"/>
    </source>
</evidence>
<dbReference type="SUPFAM" id="SSF49503">
    <property type="entry name" value="Cupredoxins"/>
    <property type="match status" value="3"/>
</dbReference>
<keyword evidence="4" id="KW-0969">Cilium</keyword>
<feature type="signal peptide" evidence="7">
    <location>
        <begin position="1"/>
        <end position="24"/>
    </location>
</feature>
<dbReference type="InterPro" id="IPR053879">
    <property type="entry name" value="HYDIN_VesB_CFA65-like_Ig"/>
</dbReference>
<evidence type="ECO:0000256" key="6">
    <source>
        <dbReference type="SAM" id="MobiDB-lite"/>
    </source>
</evidence>
<feature type="chain" id="PRO_5047438039" description="Multicopper oxidase type 2" evidence="7">
    <location>
        <begin position="25"/>
        <end position="1840"/>
    </location>
</feature>
<gene>
    <name evidence="10" type="ORF">AMPC_27390</name>
</gene>
<keyword evidence="7" id="KW-0732">Signal</keyword>
<evidence type="ECO:0008006" key="12">
    <source>
        <dbReference type="Google" id="ProtNLM"/>
    </source>
</evidence>
<evidence type="ECO:0000256" key="7">
    <source>
        <dbReference type="SAM" id="SignalP"/>
    </source>
</evidence>
<dbReference type="PANTHER" id="PTHR48267:SF1">
    <property type="entry name" value="BILIRUBIN OXIDASE"/>
    <property type="match status" value="1"/>
</dbReference>
<keyword evidence="3" id="KW-0963">Cytoplasm</keyword>
<dbReference type="InterPro" id="IPR031549">
    <property type="entry name" value="ASH"/>
</dbReference>
<dbReference type="Pfam" id="PF22544">
    <property type="entry name" value="HYDIN_VesB_CFA65-like_Ig"/>
    <property type="match status" value="2"/>
</dbReference>
<sequence length="1840" mass="186366">MRINFIVLATLVVNAALAPTLALSQTQGTASSANVTAMRRVTNADRQAAAQRRAAAKAAAAPATTTTPTTTTTTTAKAGLAAALAGSGVSAATLAPTMNPGGTPDVFNVGNYANSPLPVRACSVTTTQLCYSDADCPVNPTTQIPETCTTYVSGGIKKFVDGLPGLGSANANNLGQYIPVATPDTTRFPNSDYYEIGVVNYTQQFHTNLPATTQVRGYYDKLAAAPNDQLPHYLGPVIVAQKDRPVRIKFTNELPTSDQPGSKLFLPVDTTVMGAGMGPDGSSYTENRAELHLHGGVTPWISDGTPHQWITPAGDPATLKRGVSQRNVPDMPDPGDGAGTYYYTNQQSARFMFYHDHSYGVTRLNVYAGEAAGYLLTDPVEEDLISNKKVIPDLGGVYHLGVPLILQDKTFVPDTTQLAQQDPTWDTAKWGGPGNLWFPHVYVPNQNPYDSQGVNAFGRWDYGPWFWPPWPSTPGEQCPVPPATGPCTPGLPNPSIVPEGFMDTPLVNGTAYPTFTVDRKAYRFRILNAANDRSVNLSIFFADASGTEVKMVPATPHGASDPVPACAPGITVGTPGYVSIVNGVAVTNPASGCWPSTWPTDGRDGGVPDPTTAGPSFIQIGSEGGFLPAPVQIDPTPVGYEYNRRNIVVLNVSTHALTLGPAERADVIVDFSQVPAGSKLILYNDAPAPFPAFDTRYDYYTGNMDQASSGGAPTTLPGYGPNTRTFMQFVVSSAPAAAPFDLASLQAAFNGTSGQPGPFAASQPVPVVPESAYGPAYGTTLTDNYARIQNTTGLTFTPINGSAPVTIPLLPKGIQELFDPAGRMNATLATEIPNTTATTQTTIPVGYVDPPTDFTLDGQPQLWKITHNGVDTHTVHFHLFNVQVVNRVGWDGQIRPPDPNELGWKESVRMSPLEDVIVAVLPITPVVPFVLPDMHRLQDVTQPAGGAVTYFDPLTGATVNGTNAEFNYGGEYVWHCHLLGHEENDMMRPIVHLATPEAPSGLAVSASGTSVTGSFTDNSASATEFAVQQSADAAFTAPTTTTVPATAQGPVAVGFSGTVADATVAWYYRVQAVKRITGPYGDNVVASAWSNTAMLGASPTAALAPATLDFGNQLVGVVSAPLTATLSATGAGALSIGAATLSGVTPGDFAVTTTCAGSLVAGQTCDYAVTFKPGALGQRGAVLSVATSDPANPVVTATLVGVGVAPAASVAPTALTFAPQLLGTTSAPALTVTLTNAGTAPLGYTGFAIAGANPADFAATTGCPASVAVGASCTFQVTFTPGGLGARAGRLTLNTTDPANPAVLVTLAGTGIAPAITLSPASLTFPNQLVATTSAAQVVTVGNAGTAPLLVSGVGLSGANAAEFAQTSTCPASLAVGATCTISVTFTPATVAPKAASLGVLSSDPARPTASVALAGTVVAPTASLTPASLTFGAQVIATTSPAQVATLANTGTAPLAVSGISVTGDFAQTSNCPASLAVGASCTISVTFTPTTSGARSGALTVASSDPVNPTVSASLAGTGTALALAPAAVAFGNQLVGTTSAGHTVTLLNTGTTALALTSVTLTGTNAASFSFNNNCGTSIAAGRSCTVSVRFSPTAAGPATAALSVATADPVSPQTVALTGTGTAPVASATPSSLTFSSGMNVTSAAQTVTLTNTGTAPLTLNGIGLGGASPSQFAQTNNCGGGLAVGASCTIDVTFTPTTYGGVLTKTATLTINAAAPATPVSVGLSGTIVVPTYAVSPTALTFAKQAVGTTSAAQVVTITNGNAAPLGIRGITLGGSSPWNYAQTNNCPATLATGASCTVNVTFTPTSAGTKTATLNVRAAAPAASQSVTLTGAGQ</sequence>
<dbReference type="InterPro" id="IPR008972">
    <property type="entry name" value="Cupredoxin"/>
</dbReference>
<dbReference type="InterPro" id="IPR013783">
    <property type="entry name" value="Ig-like_fold"/>
</dbReference>
<reference evidence="11" key="1">
    <citation type="journal article" date="2022" name="Int. J. Syst. Evol. Microbiol.">
        <title>Anaeromyxobacter oryzae sp. nov., Anaeromyxobacter diazotrophicus sp. nov. and Anaeromyxobacter paludicola sp. nov., isolated from paddy soils.</title>
        <authorList>
            <person name="Itoh H."/>
            <person name="Xu Z."/>
            <person name="Mise K."/>
            <person name="Masuda Y."/>
            <person name="Ushijima N."/>
            <person name="Hayakawa C."/>
            <person name="Shiratori Y."/>
            <person name="Senoo K."/>
        </authorList>
    </citation>
    <scope>NUCLEOTIDE SEQUENCE [LARGE SCALE GENOMIC DNA]</scope>
    <source>
        <strain evidence="11">Red630</strain>
    </source>
</reference>
<dbReference type="NCBIfam" id="NF012200">
    <property type="entry name" value="choice_anch_D"/>
    <property type="match status" value="7"/>
</dbReference>
<keyword evidence="5" id="KW-0966">Cell projection</keyword>
<feature type="domain" description="Abnormal spindle-like microcephaly-associated protein ASH" evidence="8">
    <location>
        <begin position="1739"/>
        <end position="1823"/>
    </location>
</feature>